<protein>
    <recommendedName>
        <fullName evidence="7">Flagellar biosynthesis protein FlhA</fullName>
    </recommendedName>
</protein>
<keyword evidence="5 7" id="KW-1133">Transmembrane helix</keyword>
<comment type="similarity">
    <text evidence="2 7">Belongs to the FHIPEP (flagella/HR/invasion proteins export pore) family.</text>
</comment>
<dbReference type="PANTHER" id="PTHR30161">
    <property type="entry name" value="FLAGELLAR EXPORT PROTEIN, MEMBRANE FLHA SUBUNIT-RELATED"/>
    <property type="match status" value="1"/>
</dbReference>
<evidence type="ECO:0000256" key="6">
    <source>
        <dbReference type="ARBA" id="ARBA00023136"/>
    </source>
</evidence>
<dbReference type="PROSITE" id="PS00994">
    <property type="entry name" value="FHIPEP"/>
    <property type="match status" value="1"/>
</dbReference>
<dbReference type="AlphaFoldDB" id="A0A6I3SCB7"/>
<feature type="transmembrane region" description="Helical" evidence="7">
    <location>
        <begin position="241"/>
        <end position="263"/>
    </location>
</feature>
<keyword evidence="6 7" id="KW-0472">Membrane</keyword>
<sequence length="688" mass="75082">MALPQSQAKSDSNNLAGIAVAIAVLATVVMMIVPLKPIFLDMLLIFNISIAILVLLVTMFIEGALEISIFPTLLLITTLFRLALNVSTTRLVLLDGYAGQVIEKFGTFVLGGSPVVGFIVFLILVIIQFIVITKGAERVAEVAARFTLDAMPGKQMAIDADLNTGLINESEAKKRRKDIQREADFYGAMDGAVKFVKGDAIAGIIILFVNIFGGFFIGLLQKNLTVTQAAMKYTILTVGDGLVTQIPALLISTATGVIVTRAASEANLGQDLLSQLFGYPRTLYIASGVLVVLGIIGLPPIPLLTMAAVLGFVGYRMDRTNKETAIAEIEKAQEQEIEEIKKPENVVSLLNVDPLELEMGYALIPLVDVQQGGDLLDRVIMIRRQCALELGLVVPPIRLRDNMQLKPNAYSIKIKGVEVTNGEIMIDHYMAMAPGFDDGSIAGIDTKEPAFGLPAKWITPQLRDQAELAGYTVVDPPSVVATHLTEVIKTHAYEILGRQDVQGLVDHVKQTHPAVISELIPDLLSLGDLQKVLAGLLKERVPIRDLVTIMETLADHARMTKDTDVLIEYARQALARQIVKSYLLPGTNQLPVISLDPGLENNIREAIQQTEHGTYLAMDPMEAQKVIAALVKEVERVSQMGYQPVILCAPIVRLYFKRLTERAVPQLVVLSYNEIGTQLEVQTIGMVR</sequence>
<dbReference type="InterPro" id="IPR006301">
    <property type="entry name" value="FlhA"/>
</dbReference>
<accession>A0A6I3SCB7</accession>
<keyword evidence="8" id="KW-0966">Cell projection</keyword>
<dbReference type="InterPro" id="IPR001712">
    <property type="entry name" value="T3SS_FHIPEP"/>
</dbReference>
<keyword evidence="7" id="KW-0813">Transport</keyword>
<dbReference type="PANTHER" id="PTHR30161:SF1">
    <property type="entry name" value="FLAGELLAR BIOSYNTHESIS PROTEIN FLHA-RELATED"/>
    <property type="match status" value="1"/>
</dbReference>
<dbReference type="Gene3D" id="3.40.30.60">
    <property type="entry name" value="FHIPEP family, domain 1"/>
    <property type="match status" value="1"/>
</dbReference>
<proteinExistence type="inferred from homology"/>
<dbReference type="GO" id="GO:0044780">
    <property type="term" value="P:bacterial-type flagellum assembly"/>
    <property type="evidence" value="ECO:0007669"/>
    <property type="project" value="InterPro"/>
</dbReference>
<dbReference type="NCBIfam" id="TIGR01398">
    <property type="entry name" value="FlhA"/>
    <property type="match status" value="1"/>
</dbReference>
<comment type="subcellular location">
    <subcellularLocation>
        <location evidence="1 7">Cell membrane</location>
        <topology evidence="1 7">Multi-pass membrane protein</topology>
    </subcellularLocation>
</comment>
<keyword evidence="9" id="KW-1185">Reference proteome</keyword>
<dbReference type="EMBL" id="WNKU01000001">
    <property type="protein sequence ID" value="MTV47813.1"/>
    <property type="molecule type" value="Genomic_DNA"/>
</dbReference>
<feature type="transmembrane region" description="Helical" evidence="7">
    <location>
        <begin position="105"/>
        <end position="131"/>
    </location>
</feature>
<feature type="transmembrane region" description="Helical" evidence="7">
    <location>
        <begin position="42"/>
        <end position="61"/>
    </location>
</feature>
<evidence type="ECO:0000256" key="5">
    <source>
        <dbReference type="ARBA" id="ARBA00022989"/>
    </source>
</evidence>
<dbReference type="OrthoDB" id="9759185at2"/>
<keyword evidence="7" id="KW-1006">Bacterial flagellum protein export</keyword>
<dbReference type="InterPro" id="IPR025505">
    <property type="entry name" value="FHIPEP_CS"/>
</dbReference>
<dbReference type="PRINTS" id="PR00949">
    <property type="entry name" value="TYPE3IMAPROT"/>
</dbReference>
<dbReference type="PIRSF" id="PIRSF005419">
    <property type="entry name" value="FlhA"/>
    <property type="match status" value="1"/>
</dbReference>
<keyword evidence="3 7" id="KW-1003">Cell membrane</keyword>
<feature type="transmembrane region" description="Helical" evidence="7">
    <location>
        <begin position="283"/>
        <end position="313"/>
    </location>
</feature>
<keyword evidence="7" id="KW-0653">Protein transport</keyword>
<feature type="transmembrane region" description="Helical" evidence="7">
    <location>
        <begin position="67"/>
        <end position="84"/>
    </location>
</feature>
<dbReference type="Gene3D" id="1.10.8.540">
    <property type="entry name" value="FHIPEP family, domain 3"/>
    <property type="match status" value="1"/>
</dbReference>
<keyword evidence="4 7" id="KW-0812">Transmembrane</keyword>
<reference evidence="8 9" key="1">
    <citation type="submission" date="2019-11" db="EMBL/GenBank/DDBJ databases">
        <title>Whole-genome sequence of a the green, strictly anaerobic photosynthetic bacterium Heliobacillus mobilis DSM 6151.</title>
        <authorList>
            <person name="Kyndt J.A."/>
            <person name="Meyer T.E."/>
        </authorList>
    </citation>
    <scope>NUCLEOTIDE SEQUENCE [LARGE SCALE GENOMIC DNA]</scope>
    <source>
        <strain evidence="8 9">DSM 6151</strain>
    </source>
</reference>
<dbReference type="GO" id="GO:0009306">
    <property type="term" value="P:protein secretion"/>
    <property type="evidence" value="ECO:0007669"/>
    <property type="project" value="InterPro"/>
</dbReference>
<evidence type="ECO:0000256" key="3">
    <source>
        <dbReference type="ARBA" id="ARBA00022475"/>
    </source>
</evidence>
<evidence type="ECO:0000313" key="8">
    <source>
        <dbReference type="EMBL" id="MTV47813.1"/>
    </source>
</evidence>
<organism evidence="8 9">
    <name type="scientific">Heliobacterium mobile</name>
    <name type="common">Heliobacillus mobilis</name>
    <dbReference type="NCBI Taxonomy" id="28064"/>
    <lineage>
        <taxon>Bacteria</taxon>
        <taxon>Bacillati</taxon>
        <taxon>Bacillota</taxon>
        <taxon>Clostridia</taxon>
        <taxon>Eubacteriales</taxon>
        <taxon>Heliobacteriaceae</taxon>
        <taxon>Heliobacterium</taxon>
    </lineage>
</organism>
<feature type="transmembrane region" description="Helical" evidence="7">
    <location>
        <begin position="200"/>
        <end position="220"/>
    </location>
</feature>
<dbReference type="RefSeq" id="WP_155474877.1">
    <property type="nucleotide sequence ID" value="NZ_WNKU01000001.1"/>
</dbReference>
<gene>
    <name evidence="7 8" type="primary">flhA</name>
    <name evidence="8" type="ORF">GJ688_02290</name>
</gene>
<dbReference type="Gene3D" id="3.40.50.12790">
    <property type="entry name" value="FHIPEP family, domain 4"/>
    <property type="match status" value="1"/>
</dbReference>
<comment type="caution">
    <text evidence="8">The sequence shown here is derived from an EMBL/GenBank/DDBJ whole genome shotgun (WGS) entry which is preliminary data.</text>
</comment>
<evidence type="ECO:0000313" key="9">
    <source>
        <dbReference type="Proteomes" id="UP000430670"/>
    </source>
</evidence>
<feature type="transmembrane region" description="Helical" evidence="7">
    <location>
        <begin position="15"/>
        <end position="35"/>
    </location>
</feature>
<dbReference type="GO" id="GO:0005886">
    <property type="term" value="C:plasma membrane"/>
    <property type="evidence" value="ECO:0007669"/>
    <property type="project" value="UniProtKB-SubCell"/>
</dbReference>
<dbReference type="InterPro" id="IPR042196">
    <property type="entry name" value="FHIPEP_4"/>
</dbReference>
<dbReference type="Proteomes" id="UP000430670">
    <property type="component" value="Unassembled WGS sequence"/>
</dbReference>
<keyword evidence="8" id="KW-0969">Cilium</keyword>
<evidence type="ECO:0000256" key="1">
    <source>
        <dbReference type="ARBA" id="ARBA00004651"/>
    </source>
</evidence>
<name>A0A6I3SCB7_HELMO</name>
<dbReference type="Pfam" id="PF00771">
    <property type="entry name" value="FHIPEP"/>
    <property type="match status" value="1"/>
</dbReference>
<evidence type="ECO:0000256" key="7">
    <source>
        <dbReference type="RuleBase" id="RU364093"/>
    </source>
</evidence>
<evidence type="ECO:0000256" key="2">
    <source>
        <dbReference type="ARBA" id="ARBA00008835"/>
    </source>
</evidence>
<keyword evidence="8" id="KW-0282">Flagellum</keyword>
<dbReference type="InterPro" id="IPR042193">
    <property type="entry name" value="FHIPEP_3"/>
</dbReference>
<evidence type="ECO:0000256" key="4">
    <source>
        <dbReference type="ARBA" id="ARBA00022692"/>
    </source>
</evidence>
<comment type="function">
    <text evidence="7">Required for formation of the rod structure of the flagellar apparatus. Together with FliI and FliH, may constitute the export apparatus of flagellin.</text>
</comment>
<dbReference type="InterPro" id="IPR042194">
    <property type="entry name" value="FHIPEP_1"/>
</dbReference>
<keyword evidence="7" id="KW-1005">Bacterial flagellum biogenesis</keyword>